<sequence length="136" mass="16032">MLNNCDELHILRLPKIVNTFAKDEFLQLSMKVSKINEYGNKHTRYFVLTNKKILLLNKSSNNNVIQKRLEGKYFCPLSLGSRFPPRVLSSYYILKMNMMMMISDYKLRVDPDQLNSLSRLMHLSFTSLQPHTKFKI</sequence>
<protein>
    <submittedName>
        <fullName evidence="1">Uncharacterized protein</fullName>
    </submittedName>
</protein>
<proteinExistence type="predicted"/>
<reference evidence="1 2" key="1">
    <citation type="journal article" date="2006" name="Nature">
        <title>Global trends of whole-genome duplications revealed by the ciliate Paramecium tetraurelia.</title>
        <authorList>
            <consortium name="Genoscope"/>
            <person name="Aury J.-M."/>
            <person name="Jaillon O."/>
            <person name="Duret L."/>
            <person name="Noel B."/>
            <person name="Jubin C."/>
            <person name="Porcel B.M."/>
            <person name="Segurens B."/>
            <person name="Daubin V."/>
            <person name="Anthouard V."/>
            <person name="Aiach N."/>
            <person name="Arnaiz O."/>
            <person name="Billaut A."/>
            <person name="Beisson J."/>
            <person name="Blanc I."/>
            <person name="Bouhouche K."/>
            <person name="Camara F."/>
            <person name="Duharcourt S."/>
            <person name="Guigo R."/>
            <person name="Gogendeau D."/>
            <person name="Katinka M."/>
            <person name="Keller A.-M."/>
            <person name="Kissmehl R."/>
            <person name="Klotz C."/>
            <person name="Koll F."/>
            <person name="Le Moue A."/>
            <person name="Lepere C."/>
            <person name="Malinsky S."/>
            <person name="Nowacki M."/>
            <person name="Nowak J.K."/>
            <person name="Plattner H."/>
            <person name="Poulain J."/>
            <person name="Ruiz F."/>
            <person name="Serrano V."/>
            <person name="Zagulski M."/>
            <person name="Dessen P."/>
            <person name="Betermier M."/>
            <person name="Weissenbach J."/>
            <person name="Scarpelli C."/>
            <person name="Schachter V."/>
            <person name="Sperling L."/>
            <person name="Meyer E."/>
            <person name="Cohen J."/>
            <person name="Wincker P."/>
        </authorList>
    </citation>
    <scope>NUCLEOTIDE SEQUENCE [LARGE SCALE GENOMIC DNA]</scope>
    <source>
        <strain evidence="1 2">Stock d4-2</strain>
    </source>
</reference>
<dbReference type="OMA" id="MMMISDY"/>
<dbReference type="HOGENOM" id="CLU_1879426_0_0_1"/>
<dbReference type="GeneID" id="5019282"/>
<dbReference type="AlphaFoldDB" id="A0C5N3"/>
<keyword evidence="2" id="KW-1185">Reference proteome</keyword>
<organism evidence="1 2">
    <name type="scientific">Paramecium tetraurelia</name>
    <dbReference type="NCBI Taxonomy" id="5888"/>
    <lineage>
        <taxon>Eukaryota</taxon>
        <taxon>Sar</taxon>
        <taxon>Alveolata</taxon>
        <taxon>Ciliophora</taxon>
        <taxon>Intramacronucleata</taxon>
        <taxon>Oligohymenophorea</taxon>
        <taxon>Peniculida</taxon>
        <taxon>Parameciidae</taxon>
        <taxon>Paramecium</taxon>
    </lineage>
</organism>
<dbReference type="InParanoid" id="A0C5N3"/>
<accession>A0C5N3</accession>
<gene>
    <name evidence="1" type="ORF">GSPATT00035229001</name>
</gene>
<dbReference type="Proteomes" id="UP000000600">
    <property type="component" value="Unassembled WGS sequence"/>
</dbReference>
<name>A0C5N3_PARTE</name>
<dbReference type="RefSeq" id="XP_001433497.1">
    <property type="nucleotide sequence ID" value="XM_001433460.1"/>
</dbReference>
<dbReference type="KEGG" id="ptm:GSPATT00035229001"/>
<evidence type="ECO:0000313" key="1">
    <source>
        <dbReference type="EMBL" id="CAK66100.1"/>
    </source>
</evidence>
<evidence type="ECO:0000313" key="2">
    <source>
        <dbReference type="Proteomes" id="UP000000600"/>
    </source>
</evidence>
<dbReference type="EMBL" id="CT868042">
    <property type="protein sequence ID" value="CAK66100.1"/>
    <property type="molecule type" value="Genomic_DNA"/>
</dbReference>